<gene>
    <name evidence="2" type="ORF">ENW66_08820</name>
</gene>
<proteinExistence type="predicted"/>
<feature type="domain" description="Hydantoinase A/oxoprolinase" evidence="1">
    <location>
        <begin position="52"/>
        <end position="306"/>
    </location>
</feature>
<sequence length="310" mass="34986">MNSLGIDIGGANLKVSDGTEHRIIYFPMWKRARELKNKLRELAMEFGADRAGVVITAELADVFKSKREGIQYIAGICSEVFAEVLFLDVEGCLKKEIDDPMKFCASNWMASVSFLVNEGFKDFLFVDIGSTTTDLIPVKDRPTAGKTDFERLRRGELIYMGVLRTPVFYVLKRFEGAYLCPEYFAITADVFRVTGDIGEEDYNCETPDSAGKSVEECMRRLSRTVCCDLEELGEKKAKLLAFRAKEAMIRILRREIVARLSEWDLETVLACGIGEFLVERACECIRLSEKYGTASKLFPAFAMSRLVEKA</sequence>
<name>A0A7C3RNB9_ARCFL</name>
<reference evidence="2" key="1">
    <citation type="journal article" date="2020" name="mSystems">
        <title>Genome- and Community-Level Interaction Insights into Carbon Utilization and Element Cycling Functions of Hydrothermarchaeota in Hydrothermal Sediment.</title>
        <authorList>
            <person name="Zhou Z."/>
            <person name="Liu Y."/>
            <person name="Xu W."/>
            <person name="Pan J."/>
            <person name="Luo Z.H."/>
            <person name="Li M."/>
        </authorList>
    </citation>
    <scope>NUCLEOTIDE SEQUENCE [LARGE SCALE GENOMIC DNA]</scope>
    <source>
        <strain evidence="2">SpSt-87</strain>
    </source>
</reference>
<organism evidence="2">
    <name type="scientific">Archaeoglobus fulgidus</name>
    <dbReference type="NCBI Taxonomy" id="2234"/>
    <lineage>
        <taxon>Archaea</taxon>
        <taxon>Methanobacteriati</taxon>
        <taxon>Methanobacteriota</taxon>
        <taxon>Archaeoglobi</taxon>
        <taxon>Archaeoglobales</taxon>
        <taxon>Archaeoglobaceae</taxon>
        <taxon>Archaeoglobus</taxon>
    </lineage>
</organism>
<dbReference type="InterPro" id="IPR002821">
    <property type="entry name" value="Hydantoinase_A"/>
</dbReference>
<protein>
    <submittedName>
        <fullName evidence="2">H4MPT-linked C1 transfer pathway protein</fullName>
    </submittedName>
</protein>
<dbReference type="Gene3D" id="3.30.420.190">
    <property type="entry name" value="conserved archaeal protein q6m145"/>
    <property type="match status" value="1"/>
</dbReference>
<dbReference type="Pfam" id="PF01968">
    <property type="entry name" value="Hydantoinase_A"/>
    <property type="match status" value="1"/>
</dbReference>
<dbReference type="GO" id="GO:0016787">
    <property type="term" value="F:hydrolase activity"/>
    <property type="evidence" value="ECO:0007669"/>
    <property type="project" value="InterPro"/>
</dbReference>
<accession>A0A7C3RNB9</accession>
<evidence type="ECO:0000313" key="2">
    <source>
        <dbReference type="EMBL" id="HFW33029.1"/>
    </source>
</evidence>
<dbReference type="NCBIfam" id="TIGR03123">
    <property type="entry name" value="one_C_unchar_1"/>
    <property type="match status" value="1"/>
</dbReference>
<dbReference type="AlphaFoldDB" id="A0A7C3RNB9"/>
<dbReference type="Gene3D" id="3.30.420.40">
    <property type="match status" value="1"/>
</dbReference>
<dbReference type="InterPro" id="IPR002756">
    <property type="entry name" value="MfnF"/>
</dbReference>
<dbReference type="EMBL" id="DTLB01000051">
    <property type="protein sequence ID" value="HFW33029.1"/>
    <property type="molecule type" value="Genomic_DNA"/>
</dbReference>
<evidence type="ECO:0000259" key="1">
    <source>
        <dbReference type="Pfam" id="PF01968"/>
    </source>
</evidence>
<comment type="caution">
    <text evidence="2">The sequence shown here is derived from an EMBL/GenBank/DDBJ whole genome shotgun (WGS) entry which is preliminary data.</text>
</comment>